<evidence type="ECO:0000256" key="2">
    <source>
        <dbReference type="ARBA" id="ARBA00006285"/>
    </source>
</evidence>
<dbReference type="GO" id="GO:0004563">
    <property type="term" value="F:beta-N-acetylhexosaminidase activity"/>
    <property type="evidence" value="ECO:0007669"/>
    <property type="project" value="UniProtKB-EC"/>
</dbReference>
<comment type="catalytic activity">
    <reaction evidence="1">
        <text>Hydrolysis of terminal non-reducing N-acetyl-D-hexosamine residues in N-acetyl-beta-D-hexosaminides.</text>
        <dbReference type="EC" id="3.2.1.52"/>
    </reaction>
</comment>
<dbReference type="InterPro" id="IPR038901">
    <property type="entry name" value="HEXDC-like"/>
</dbReference>
<dbReference type="CDD" id="cd06565">
    <property type="entry name" value="GH20_GcnA-like"/>
    <property type="match status" value="1"/>
</dbReference>
<dbReference type="Gene3D" id="3.20.20.80">
    <property type="entry name" value="Glycosidases"/>
    <property type="match status" value="1"/>
</dbReference>
<protein>
    <recommendedName>
        <fullName evidence="3">beta-N-acetylhexosaminidase</fullName>
        <ecNumber evidence="3">3.2.1.52</ecNumber>
    </recommendedName>
</protein>
<dbReference type="Pfam" id="PF00728">
    <property type="entry name" value="Glyco_hydro_20"/>
    <property type="match status" value="1"/>
</dbReference>
<dbReference type="InterPro" id="IPR017853">
    <property type="entry name" value="GH"/>
</dbReference>
<proteinExistence type="evidence at transcript level"/>
<feature type="region of interest" description="Disordered" evidence="5">
    <location>
        <begin position="68"/>
        <end position="97"/>
    </location>
</feature>
<dbReference type="AlphaFoldDB" id="A0A131XA87"/>
<name>A0A131XA87_9ACAR</name>
<keyword evidence="6" id="KW-0812">Transmembrane</keyword>
<dbReference type="SUPFAM" id="SSF51445">
    <property type="entry name" value="(Trans)glycosidases"/>
    <property type="match status" value="1"/>
</dbReference>
<evidence type="ECO:0000256" key="3">
    <source>
        <dbReference type="ARBA" id="ARBA00012663"/>
    </source>
</evidence>
<evidence type="ECO:0000256" key="1">
    <source>
        <dbReference type="ARBA" id="ARBA00001231"/>
    </source>
</evidence>
<keyword evidence="4" id="KW-0378">Hydrolase</keyword>
<feature type="compositionally biased region" description="Low complexity" evidence="5">
    <location>
        <begin position="72"/>
        <end position="82"/>
    </location>
</feature>
<organism evidence="8">
    <name type="scientific">Hyalomma excavatum</name>
    <dbReference type="NCBI Taxonomy" id="257692"/>
    <lineage>
        <taxon>Eukaryota</taxon>
        <taxon>Metazoa</taxon>
        <taxon>Ecdysozoa</taxon>
        <taxon>Arthropoda</taxon>
        <taxon>Chelicerata</taxon>
        <taxon>Arachnida</taxon>
        <taxon>Acari</taxon>
        <taxon>Parasitiformes</taxon>
        <taxon>Ixodida</taxon>
        <taxon>Ixodoidea</taxon>
        <taxon>Ixodidae</taxon>
        <taxon>Hyalomminae</taxon>
        <taxon>Hyalomma</taxon>
    </lineage>
</organism>
<accession>A0A131XA87</accession>
<comment type="similarity">
    <text evidence="2">Belongs to the glycosyl hydrolase 20 family.</text>
</comment>
<sequence>MFATGKLCVHQIILAMWRRKPILLFVVLVVVLLVVLLQYSSLGGHNARGESLLASPFGMAPPAAPEQQWVAQQQQQQQQQQQKSSAGEAKPVKEPVHNAQKSKVFIPQLRFVHFDLKGAPPKVAYLKQVFLLIREAGANGILLEYEDMFPYHSSLEPIRAKNAFKKSDIEEILVAAKENNLEVIPLVQTFGHLEFVLKLPEFRHIREADEHPTALCPSRNESFTVVSTIVDQVLELHPNAKWLHIGCDEVFHMGYCSRCMQRDREELFLTHVQRVARHVRDRHGRVPIIWDDMLRQISAEKLKPLGKLVEPMVWSYVKDVYRFISYSNWATYSEAFEAIWAASAFKGAFGETLTVPNVRMHLENNEGWLEVMNEQHAKFPHFRGIVVTGWQRYDHFATLCELFPAGLPSLILNLLVLSNGAYSTELLSRFHSLLKCSHSRSPMDLQNDPYLWQKGYGCFFPGSAIFRLTQTHSEAIKKADDYMHDVTIGKAWITEYNIRRNLTLPSRVDQVLEEHSSTLYTLTSLVHQARDVLREVFDEYTVAEWIEQNIYPWVLRLEKLWNDALSIKKTRTWPVRPLDPLPDLRRFNVGGV</sequence>
<dbReference type="GO" id="GO:0005975">
    <property type="term" value="P:carbohydrate metabolic process"/>
    <property type="evidence" value="ECO:0007669"/>
    <property type="project" value="InterPro"/>
</dbReference>
<evidence type="ECO:0000313" key="8">
    <source>
        <dbReference type="EMBL" id="JAP63963.1"/>
    </source>
</evidence>
<dbReference type="EMBL" id="GEFH01004618">
    <property type="protein sequence ID" value="JAP63963.1"/>
    <property type="molecule type" value="mRNA"/>
</dbReference>
<dbReference type="PANTHER" id="PTHR21040">
    <property type="entry name" value="BCDNA.GH04120"/>
    <property type="match status" value="1"/>
</dbReference>
<feature type="transmembrane region" description="Helical" evidence="6">
    <location>
        <begin position="21"/>
        <end position="39"/>
    </location>
</feature>
<dbReference type="EC" id="3.2.1.52" evidence="3"/>
<evidence type="ECO:0000256" key="6">
    <source>
        <dbReference type="SAM" id="Phobius"/>
    </source>
</evidence>
<keyword evidence="6" id="KW-1133">Transmembrane helix</keyword>
<dbReference type="InterPro" id="IPR015883">
    <property type="entry name" value="Glyco_hydro_20_cat"/>
</dbReference>
<reference evidence="8" key="1">
    <citation type="journal article" date="2017" name="Ticks Tick Borne Dis.">
        <title>An insight into the sialome of Hyalomma excavatum.</title>
        <authorList>
            <person name="Ribeiro J.M."/>
            <person name="Slovak M."/>
            <person name="Francischetti I.M."/>
        </authorList>
    </citation>
    <scope>NUCLEOTIDE SEQUENCE</scope>
    <source>
        <strain evidence="8">Samish</strain>
        <tissue evidence="8">Salivary glands</tissue>
    </source>
</reference>
<dbReference type="PANTHER" id="PTHR21040:SF8">
    <property type="entry name" value="BCDNA.GH04120"/>
    <property type="match status" value="1"/>
</dbReference>
<keyword evidence="6" id="KW-0472">Membrane</keyword>
<evidence type="ECO:0000259" key="7">
    <source>
        <dbReference type="Pfam" id="PF00728"/>
    </source>
</evidence>
<evidence type="ECO:0000256" key="4">
    <source>
        <dbReference type="ARBA" id="ARBA00022801"/>
    </source>
</evidence>
<feature type="domain" description="Glycoside hydrolase family 20 catalytic" evidence="7">
    <location>
        <begin position="160"/>
        <end position="315"/>
    </location>
</feature>
<evidence type="ECO:0000256" key="5">
    <source>
        <dbReference type="SAM" id="MobiDB-lite"/>
    </source>
</evidence>